<dbReference type="Proteomes" id="UP001196413">
    <property type="component" value="Unassembled WGS sequence"/>
</dbReference>
<reference evidence="2" key="1">
    <citation type="submission" date="2021-06" db="EMBL/GenBank/DDBJ databases">
        <title>Parelaphostrongylus tenuis whole genome reference sequence.</title>
        <authorList>
            <person name="Garwood T.J."/>
            <person name="Larsen P.A."/>
            <person name="Fountain-Jones N.M."/>
            <person name="Garbe J.R."/>
            <person name="Macchietto M.G."/>
            <person name="Kania S.A."/>
            <person name="Gerhold R.W."/>
            <person name="Richards J.E."/>
            <person name="Wolf T.M."/>
        </authorList>
    </citation>
    <scope>NUCLEOTIDE SEQUENCE</scope>
    <source>
        <strain evidence="2">MNPRO001-30</strain>
        <tissue evidence="2">Meninges</tissue>
    </source>
</reference>
<evidence type="ECO:0000313" key="3">
    <source>
        <dbReference type="Proteomes" id="UP001196413"/>
    </source>
</evidence>
<evidence type="ECO:0000256" key="1">
    <source>
        <dbReference type="SAM" id="SignalP"/>
    </source>
</evidence>
<sequence length="92" mass="9411">MSPLGIYALFCMLAVISAHSLPFSHENDDIVGRSDSGPGLRFKRQLTAVAGAVEGAVAGAAQGAAYGAAGPPNRVVVVDNGYNYGYGNGYYG</sequence>
<keyword evidence="3" id="KW-1185">Reference proteome</keyword>
<comment type="caution">
    <text evidence="2">The sequence shown here is derived from an EMBL/GenBank/DDBJ whole genome shotgun (WGS) entry which is preliminary data.</text>
</comment>
<keyword evidence="1" id="KW-0732">Signal</keyword>
<organism evidence="2 3">
    <name type="scientific">Parelaphostrongylus tenuis</name>
    <name type="common">Meningeal worm</name>
    <dbReference type="NCBI Taxonomy" id="148309"/>
    <lineage>
        <taxon>Eukaryota</taxon>
        <taxon>Metazoa</taxon>
        <taxon>Ecdysozoa</taxon>
        <taxon>Nematoda</taxon>
        <taxon>Chromadorea</taxon>
        <taxon>Rhabditida</taxon>
        <taxon>Rhabditina</taxon>
        <taxon>Rhabditomorpha</taxon>
        <taxon>Strongyloidea</taxon>
        <taxon>Metastrongylidae</taxon>
        <taxon>Parelaphostrongylus</taxon>
    </lineage>
</organism>
<name>A0AAD5R6U1_PARTN</name>
<protein>
    <submittedName>
        <fullName evidence="2">Uncharacterized protein</fullName>
    </submittedName>
</protein>
<accession>A0AAD5R6U1</accession>
<gene>
    <name evidence="2" type="ORF">KIN20_032587</name>
</gene>
<feature type="signal peptide" evidence="1">
    <location>
        <begin position="1"/>
        <end position="18"/>
    </location>
</feature>
<feature type="chain" id="PRO_5042169636" evidence="1">
    <location>
        <begin position="19"/>
        <end position="92"/>
    </location>
</feature>
<dbReference type="AlphaFoldDB" id="A0AAD5R6U1"/>
<evidence type="ECO:0000313" key="2">
    <source>
        <dbReference type="EMBL" id="KAJ1370780.1"/>
    </source>
</evidence>
<dbReference type="EMBL" id="JAHQIW010006855">
    <property type="protein sequence ID" value="KAJ1370780.1"/>
    <property type="molecule type" value="Genomic_DNA"/>
</dbReference>
<proteinExistence type="predicted"/>